<accession>E2ZCI1</accession>
<evidence type="ECO:0000313" key="2">
    <source>
        <dbReference type="Proteomes" id="UP000003195"/>
    </source>
</evidence>
<gene>
    <name evidence="1" type="ORF">HMPREF9429_01353</name>
</gene>
<proteinExistence type="predicted"/>
<name>E2ZCI1_9FIRM</name>
<dbReference type="EMBL" id="AECS01000037">
    <property type="protein sequence ID" value="EFQ04168.1"/>
    <property type="molecule type" value="Genomic_DNA"/>
</dbReference>
<evidence type="ECO:0000313" key="1">
    <source>
        <dbReference type="EMBL" id="EFQ04168.1"/>
    </source>
</evidence>
<dbReference type="HOGENOM" id="CLU_1081157_0_0_9"/>
<comment type="caution">
    <text evidence="1">The sequence shown here is derived from an EMBL/GenBank/DDBJ whole genome shotgun (WGS) entry which is preliminary data.</text>
</comment>
<dbReference type="RefSeq" id="WP_006942524.1">
    <property type="nucleotide sequence ID" value="NZ_GL538208.1"/>
</dbReference>
<organism evidence="1 2">
    <name type="scientific">Megasphaera micronuciformis F0359</name>
    <dbReference type="NCBI Taxonomy" id="706434"/>
    <lineage>
        <taxon>Bacteria</taxon>
        <taxon>Bacillati</taxon>
        <taxon>Bacillota</taxon>
        <taxon>Negativicutes</taxon>
        <taxon>Veillonellales</taxon>
        <taxon>Veillonellaceae</taxon>
        <taxon>Megasphaera</taxon>
    </lineage>
</organism>
<sequence>MISPFDTHPAIFNRKDGSVLTISRNGVLCKDKNGKVTCDVDFDDVNGLHCSGYLNSNNNYQIIFRGTDWKNLTEVDTDCESRDDCHNIFETKALIAAFLRNKLTADFPANLETLDLPLDYSYLKRKEVRLQNGNLVFGNTSIPIKDIRRVLCMAAGAINNLLIYTSEKGEAKGFFKKLFDKADMTIPLTALTVSVINAIVARNTGHGIDFSRGNNWDQKDSKYVIIRYLDSSYYYDKDGTTSTEWQKMAVERTASYNYDIANWLEK</sequence>
<dbReference type="AlphaFoldDB" id="E2ZCI1"/>
<protein>
    <submittedName>
        <fullName evidence="1">Uncharacterized protein</fullName>
    </submittedName>
</protein>
<dbReference type="OrthoDB" id="3186059at2"/>
<dbReference type="STRING" id="706434.HMPREF9429_01353"/>
<dbReference type="Proteomes" id="UP000003195">
    <property type="component" value="Unassembled WGS sequence"/>
</dbReference>
<dbReference type="eggNOG" id="ENOG502Z9TG">
    <property type="taxonomic scope" value="Bacteria"/>
</dbReference>
<reference evidence="1 2" key="1">
    <citation type="submission" date="2010-08" db="EMBL/GenBank/DDBJ databases">
        <authorList>
            <person name="Weinstock G."/>
            <person name="Sodergren E."/>
            <person name="Clifton S."/>
            <person name="Fulton L."/>
            <person name="Fulton B."/>
            <person name="Courtney L."/>
            <person name="Fronick C."/>
            <person name="Harrison M."/>
            <person name="Strong C."/>
            <person name="Farmer C."/>
            <person name="Delahaunty K."/>
            <person name="Markovic C."/>
            <person name="Hall O."/>
            <person name="Minx P."/>
            <person name="Tomlinson C."/>
            <person name="Mitreva M."/>
            <person name="Hou S."/>
            <person name="Chen J."/>
            <person name="Wollam A."/>
            <person name="Pepin K.H."/>
            <person name="Johnson M."/>
            <person name="Bhonagiri V."/>
            <person name="Zhang X."/>
            <person name="Suruliraj S."/>
            <person name="Warren W."/>
            <person name="Chinwalla A."/>
            <person name="Mardis E.R."/>
            <person name="Wilson R.K."/>
        </authorList>
    </citation>
    <scope>NUCLEOTIDE SEQUENCE [LARGE SCALE GENOMIC DNA]</scope>
    <source>
        <strain evidence="1 2">F0359</strain>
    </source>
</reference>
<keyword evidence="2" id="KW-1185">Reference proteome</keyword>